<dbReference type="Pfam" id="PF18294">
    <property type="entry name" value="Pept_S41_N"/>
    <property type="match status" value="1"/>
</dbReference>
<feature type="domain" description="PDZ" evidence="1">
    <location>
        <begin position="115"/>
        <end position="178"/>
    </location>
</feature>
<keyword evidence="3" id="KW-1185">Reference proteome</keyword>
<dbReference type="PROSITE" id="PS50106">
    <property type="entry name" value="PDZ"/>
    <property type="match status" value="1"/>
</dbReference>
<dbReference type="Pfam" id="PF03572">
    <property type="entry name" value="Peptidase_S41"/>
    <property type="match status" value="1"/>
</dbReference>
<protein>
    <submittedName>
        <fullName evidence="2">S41 family peptidase</fullName>
    </submittedName>
</protein>
<reference evidence="2 3" key="1">
    <citation type="submission" date="2024-04" db="EMBL/GenBank/DDBJ databases">
        <title>Novel species of the genus Ideonella isolated from streams.</title>
        <authorList>
            <person name="Lu H."/>
        </authorList>
    </citation>
    <scope>NUCLEOTIDE SEQUENCE [LARGE SCALE GENOMIC DNA]</scope>
    <source>
        <strain evidence="2 3">DXS29W</strain>
    </source>
</reference>
<evidence type="ECO:0000313" key="2">
    <source>
        <dbReference type="EMBL" id="MEK8031402.1"/>
    </source>
</evidence>
<organism evidence="2 3">
    <name type="scientific">Ideonella lacteola</name>
    <dbReference type="NCBI Taxonomy" id="2984193"/>
    <lineage>
        <taxon>Bacteria</taxon>
        <taxon>Pseudomonadati</taxon>
        <taxon>Pseudomonadota</taxon>
        <taxon>Betaproteobacteria</taxon>
        <taxon>Burkholderiales</taxon>
        <taxon>Sphaerotilaceae</taxon>
        <taxon>Ideonella</taxon>
    </lineage>
</organism>
<accession>A0ABU9BN57</accession>
<dbReference type="RefSeq" id="WP_341425780.1">
    <property type="nucleotide sequence ID" value="NZ_JBBUTG010000005.1"/>
</dbReference>
<gene>
    <name evidence="2" type="ORF">AACH06_11285</name>
</gene>
<dbReference type="Proteomes" id="UP001371218">
    <property type="component" value="Unassembled WGS sequence"/>
</dbReference>
<dbReference type="InterPro" id="IPR036034">
    <property type="entry name" value="PDZ_sf"/>
</dbReference>
<dbReference type="InterPro" id="IPR001478">
    <property type="entry name" value="PDZ"/>
</dbReference>
<dbReference type="PANTHER" id="PTHR32060">
    <property type="entry name" value="TAIL-SPECIFIC PROTEASE"/>
    <property type="match status" value="1"/>
</dbReference>
<dbReference type="Gene3D" id="3.90.226.10">
    <property type="entry name" value="2-enoyl-CoA Hydratase, Chain A, domain 1"/>
    <property type="match status" value="1"/>
</dbReference>
<dbReference type="EMBL" id="JBBUTG010000005">
    <property type="protein sequence ID" value="MEK8031402.1"/>
    <property type="molecule type" value="Genomic_DNA"/>
</dbReference>
<sequence>MSFLTQAKKNWWGRWPGRAAAVAAAALVAACGGGGTDGGPLTCSAADEKIWLREYMDDWYFWYKVSPSPDPAGYLSVDSYFNALLYQGGLPDFPRADDWSYMVSQEAYDRTFGDGRTLGYGVMVAGIEVQGHPDWPLYIRYVEPGSPAALAGLQRGDRILTVNGKPASQIISDNNYADLSPVNTGDVVTLGIRNDDGDSTVRLTATIYDLDPVPYSRVITTPDGRKMGYVQVKDMIDQALAPFDAVFGQFKAAGVQDVILDLRYNGGGLISVADKIASFPNGAATNGKVFASLLYNDKRSGNNESFRFQNYANATGLSRVYVLTGPRTCSASEQVINGLRPYVNVVTIGDTTCGKPVGFLPQADGCGSVVNAVNFESVNSRNEGRYFDGFDATCPVAEDFSQPQGSEADPLIIAAEDHADGFGCPTLSASQKTKILGLRKPSERPKWVEAGERRGMIGR</sequence>
<dbReference type="SUPFAM" id="SSF52096">
    <property type="entry name" value="ClpP/crotonase"/>
    <property type="match status" value="1"/>
</dbReference>
<dbReference type="Gene3D" id="3.30.750.170">
    <property type="match status" value="1"/>
</dbReference>
<proteinExistence type="predicted"/>
<dbReference type="InterPro" id="IPR041613">
    <property type="entry name" value="Pept_S41_N"/>
</dbReference>
<comment type="caution">
    <text evidence="2">The sequence shown here is derived from an EMBL/GenBank/DDBJ whole genome shotgun (WGS) entry which is preliminary data.</text>
</comment>
<dbReference type="SUPFAM" id="SSF50156">
    <property type="entry name" value="PDZ domain-like"/>
    <property type="match status" value="1"/>
</dbReference>
<dbReference type="InterPro" id="IPR029045">
    <property type="entry name" value="ClpP/crotonase-like_dom_sf"/>
</dbReference>
<dbReference type="SMART" id="SM00228">
    <property type="entry name" value="PDZ"/>
    <property type="match status" value="1"/>
</dbReference>
<dbReference type="Gene3D" id="2.30.42.10">
    <property type="match status" value="1"/>
</dbReference>
<dbReference type="CDD" id="cd07561">
    <property type="entry name" value="Peptidase_S41_CPP_like"/>
    <property type="match status" value="1"/>
</dbReference>
<dbReference type="Pfam" id="PF17820">
    <property type="entry name" value="PDZ_6"/>
    <property type="match status" value="1"/>
</dbReference>
<evidence type="ECO:0000259" key="1">
    <source>
        <dbReference type="PROSITE" id="PS50106"/>
    </source>
</evidence>
<dbReference type="InterPro" id="IPR041489">
    <property type="entry name" value="PDZ_6"/>
</dbReference>
<evidence type="ECO:0000313" key="3">
    <source>
        <dbReference type="Proteomes" id="UP001371218"/>
    </source>
</evidence>
<name>A0ABU9BN57_9BURK</name>
<dbReference type="InterPro" id="IPR005151">
    <property type="entry name" value="Tail-specific_protease"/>
</dbReference>
<dbReference type="PANTHER" id="PTHR32060:SF22">
    <property type="entry name" value="CARBOXYL-TERMINAL-PROCESSING PEPTIDASE 3, CHLOROPLASTIC"/>
    <property type="match status" value="1"/>
</dbReference>